<evidence type="ECO:0000313" key="3">
    <source>
        <dbReference type="Proteomes" id="UP000008366"/>
    </source>
</evidence>
<accession>K6VEX2</accession>
<feature type="compositionally biased region" description="Basic and acidic residues" evidence="1">
    <location>
        <begin position="115"/>
        <end position="139"/>
    </location>
</feature>
<feature type="region of interest" description="Disordered" evidence="1">
    <location>
        <begin position="112"/>
        <end position="139"/>
    </location>
</feature>
<protein>
    <recommendedName>
        <fullName evidence="4">DNA-binding protein</fullName>
    </recommendedName>
</protein>
<dbReference type="RefSeq" id="WP_006591270.1">
    <property type="nucleotide sequence ID" value="NZ_BAHD01000011.1"/>
</dbReference>
<reference evidence="2 3" key="1">
    <citation type="submission" date="2012-08" db="EMBL/GenBank/DDBJ databases">
        <title>Whole genome shotgun sequence of Kineosphaera limosa NBRC 100340.</title>
        <authorList>
            <person name="Yoshida I."/>
            <person name="Isaki S."/>
            <person name="Hosoyama A."/>
            <person name="Tsuchikane K."/>
            <person name="Katsumata H."/>
            <person name="Ando Y."/>
            <person name="Ohji S."/>
            <person name="Hamada M."/>
            <person name="Tamura T."/>
            <person name="Yamazoe A."/>
            <person name="Yamazaki S."/>
            <person name="Fujita N."/>
        </authorList>
    </citation>
    <scope>NUCLEOTIDE SEQUENCE [LARGE SCALE GENOMIC DNA]</scope>
    <source>
        <strain evidence="2 3">NBRC 100340</strain>
    </source>
</reference>
<evidence type="ECO:0008006" key="4">
    <source>
        <dbReference type="Google" id="ProtNLM"/>
    </source>
</evidence>
<dbReference type="AlphaFoldDB" id="K6VEX2"/>
<gene>
    <name evidence="2" type="ORF">KILIM_011_00110</name>
</gene>
<proteinExistence type="predicted"/>
<dbReference type="OrthoDB" id="4484078at2"/>
<dbReference type="STRING" id="1184609.KILIM_011_00110"/>
<keyword evidence="3" id="KW-1185">Reference proteome</keyword>
<evidence type="ECO:0000313" key="2">
    <source>
        <dbReference type="EMBL" id="GAB94738.1"/>
    </source>
</evidence>
<dbReference type="eggNOG" id="ENOG5032IM4">
    <property type="taxonomic scope" value="Bacteria"/>
</dbReference>
<comment type="caution">
    <text evidence="2">The sequence shown here is derived from an EMBL/GenBank/DDBJ whole genome shotgun (WGS) entry which is preliminary data.</text>
</comment>
<sequence length="139" mass="14878">MDATENPGAGEARRRLLDAGAAQLERPPWRHPNEAPVEDVVLLRFALWRASAQPGPGALSQVEAALGLLESARSDLEALETALLFTARAEGLTWARIAELLGLRSAQAAQQRYQRISERPGRAGSDAGERAGADGASRR</sequence>
<dbReference type="Proteomes" id="UP000008366">
    <property type="component" value="Unassembled WGS sequence"/>
</dbReference>
<organism evidence="2 3">
    <name type="scientific">Kineosphaera limosa NBRC 100340</name>
    <dbReference type="NCBI Taxonomy" id="1184609"/>
    <lineage>
        <taxon>Bacteria</taxon>
        <taxon>Bacillati</taxon>
        <taxon>Actinomycetota</taxon>
        <taxon>Actinomycetes</taxon>
        <taxon>Micrococcales</taxon>
        <taxon>Dermatophilaceae</taxon>
        <taxon>Kineosphaera</taxon>
    </lineage>
</organism>
<dbReference type="EMBL" id="BAHD01000011">
    <property type="protein sequence ID" value="GAB94738.1"/>
    <property type="molecule type" value="Genomic_DNA"/>
</dbReference>
<evidence type="ECO:0000256" key="1">
    <source>
        <dbReference type="SAM" id="MobiDB-lite"/>
    </source>
</evidence>
<name>K6VEX2_9MICO</name>